<dbReference type="Gene3D" id="3.30.200.20">
    <property type="entry name" value="Phosphorylase Kinase, domain 1"/>
    <property type="match status" value="1"/>
</dbReference>
<organism evidence="2 3">
    <name type="scientific">Mesorhabditis spiculigera</name>
    <dbReference type="NCBI Taxonomy" id="96644"/>
    <lineage>
        <taxon>Eukaryota</taxon>
        <taxon>Metazoa</taxon>
        <taxon>Ecdysozoa</taxon>
        <taxon>Nematoda</taxon>
        <taxon>Chromadorea</taxon>
        <taxon>Rhabditida</taxon>
        <taxon>Rhabditina</taxon>
        <taxon>Rhabditomorpha</taxon>
        <taxon>Rhabditoidea</taxon>
        <taxon>Rhabditidae</taxon>
        <taxon>Mesorhabditinae</taxon>
        <taxon>Mesorhabditis</taxon>
    </lineage>
</organism>
<evidence type="ECO:0000313" key="3">
    <source>
        <dbReference type="Proteomes" id="UP001177023"/>
    </source>
</evidence>
<evidence type="ECO:0000256" key="1">
    <source>
        <dbReference type="SAM" id="MobiDB-lite"/>
    </source>
</evidence>
<sequence>MQQAAAADSKSPKIGECYDSDSKEPKLFRIAISGKFFPDLNDRKFRPSNLDKKYFHLIGKGSQAKVIAAIKEDPDRTQTPVACKRYDFPSDGRSDGEFKHILRELQIAQFLQHKHASLKQKI</sequence>
<dbReference type="SUPFAM" id="SSF56112">
    <property type="entry name" value="Protein kinase-like (PK-like)"/>
    <property type="match status" value="1"/>
</dbReference>
<dbReference type="AlphaFoldDB" id="A0AA36CP81"/>
<comment type="caution">
    <text evidence="2">The sequence shown here is derived from an EMBL/GenBank/DDBJ whole genome shotgun (WGS) entry which is preliminary data.</text>
</comment>
<evidence type="ECO:0000313" key="2">
    <source>
        <dbReference type="EMBL" id="CAJ0571667.1"/>
    </source>
</evidence>
<keyword evidence="3" id="KW-1185">Reference proteome</keyword>
<reference evidence="2" key="1">
    <citation type="submission" date="2023-06" db="EMBL/GenBank/DDBJ databases">
        <authorList>
            <person name="Delattre M."/>
        </authorList>
    </citation>
    <scope>NUCLEOTIDE SEQUENCE</scope>
    <source>
        <strain evidence="2">AF72</strain>
    </source>
</reference>
<gene>
    <name evidence="2" type="ORF">MSPICULIGERA_LOCUS10069</name>
</gene>
<name>A0AA36CP81_9BILA</name>
<accession>A0AA36CP81</accession>
<dbReference type="Proteomes" id="UP001177023">
    <property type="component" value="Unassembled WGS sequence"/>
</dbReference>
<feature type="non-terminal residue" evidence="2">
    <location>
        <position position="122"/>
    </location>
</feature>
<dbReference type="InterPro" id="IPR011009">
    <property type="entry name" value="Kinase-like_dom_sf"/>
</dbReference>
<feature type="region of interest" description="Disordered" evidence="1">
    <location>
        <begin position="1"/>
        <end position="20"/>
    </location>
</feature>
<dbReference type="EMBL" id="CATQJA010002576">
    <property type="protein sequence ID" value="CAJ0571667.1"/>
    <property type="molecule type" value="Genomic_DNA"/>
</dbReference>
<proteinExistence type="predicted"/>
<protein>
    <submittedName>
        <fullName evidence="2">Uncharacterized protein</fullName>
    </submittedName>
</protein>